<sequence length="590" mass="67939">MDNKVNTKGKKLVNMIEIHRFFVMNGCSVSNNPAQIACITPNGTSVIDLDNQNDDPSLSSSEPDPFAADHDSDDPDFVPSDTDHNSRGEQQQVDIERGNVKKKCRKKMRHTESWRRNVIRSSRNSGAEYVNWKGNVQSERKLKPPCQNCRNKCSEKFTEDERKSIFTNFWSLADINRHRDFLSKFVTAEEKQRCRKRPRIKDINKAGEGQVGNGEAAEKKQPKQCPTIENEGEVEEDKTGEGKPEQSEAVASRRKTTYKYSLSCEGKRMITVCKTFFLNTLSISGQMMQTVFAKIGSSSVVMEDRRGKACKNSKLDDSIKDIVRKHINSFETIETCQKSTLYTAVFDLQQVLPVPKSNVSLAYYKLKLSTYNFTIFNLATKDCQCYMWYECIAKRSSSEIGSCLLHFIDSHVNKGIKQFSFYSDNCAVKIRHTFLEPGHTQTEGDCVHSVIEKASRHIAVYTPEQWYSVVRTAKRKKLYYTVYDNDKFLISKLKMVEFNPDSPNFLFFKMIYGDDNFKKVNLIRRGKKQLNIHINDIQLTPLFKDKIPIQKKKYDHLQFLCKKGTIVSQYHDFFKNLPFTSEVVSEDDSE</sequence>
<dbReference type="AlphaFoldDB" id="A0AAN7SA50"/>
<dbReference type="PANTHER" id="PTHR10773">
    <property type="entry name" value="DNA-DIRECTED RNA POLYMERASES I, II, AND III SUBUNIT RPABC2"/>
    <property type="match status" value="1"/>
</dbReference>
<feature type="region of interest" description="Disordered" evidence="1">
    <location>
        <begin position="196"/>
        <end position="250"/>
    </location>
</feature>
<proteinExistence type="predicted"/>
<dbReference type="EMBL" id="JARPUR010000002">
    <property type="protein sequence ID" value="KAK4881176.1"/>
    <property type="molecule type" value="Genomic_DNA"/>
</dbReference>
<dbReference type="Proteomes" id="UP001353858">
    <property type="component" value="Unassembled WGS sequence"/>
</dbReference>
<evidence type="ECO:0000256" key="1">
    <source>
        <dbReference type="SAM" id="MobiDB-lite"/>
    </source>
</evidence>
<feature type="region of interest" description="Disordered" evidence="1">
    <location>
        <begin position="47"/>
        <end position="105"/>
    </location>
</feature>
<feature type="compositionally biased region" description="Low complexity" evidence="1">
    <location>
        <begin position="54"/>
        <end position="65"/>
    </location>
</feature>
<comment type="caution">
    <text evidence="2">The sequence shown here is derived from an EMBL/GenBank/DDBJ whole genome shotgun (WGS) entry which is preliminary data.</text>
</comment>
<gene>
    <name evidence="2" type="ORF">RN001_004495</name>
</gene>
<protein>
    <submittedName>
        <fullName evidence="2">Uncharacterized protein</fullName>
    </submittedName>
</protein>
<name>A0AAN7SA50_9COLE</name>
<accession>A0AAN7SA50</accession>
<evidence type="ECO:0000313" key="2">
    <source>
        <dbReference type="EMBL" id="KAK4881176.1"/>
    </source>
</evidence>
<dbReference type="PANTHER" id="PTHR10773:SF19">
    <property type="match status" value="1"/>
</dbReference>
<feature type="compositionally biased region" description="Basic and acidic residues" evidence="1">
    <location>
        <begin position="237"/>
        <end position="246"/>
    </location>
</feature>
<reference evidence="3" key="1">
    <citation type="submission" date="2023-01" db="EMBL/GenBank/DDBJ databases">
        <title>Key to firefly adult light organ development and bioluminescence: homeobox transcription factors regulate luciferase expression and transportation to peroxisome.</title>
        <authorList>
            <person name="Fu X."/>
        </authorList>
    </citation>
    <scope>NUCLEOTIDE SEQUENCE [LARGE SCALE GENOMIC DNA]</scope>
</reference>
<keyword evidence="3" id="KW-1185">Reference proteome</keyword>
<evidence type="ECO:0000313" key="3">
    <source>
        <dbReference type="Proteomes" id="UP001353858"/>
    </source>
</evidence>
<organism evidence="2 3">
    <name type="scientific">Aquatica leii</name>
    <dbReference type="NCBI Taxonomy" id="1421715"/>
    <lineage>
        <taxon>Eukaryota</taxon>
        <taxon>Metazoa</taxon>
        <taxon>Ecdysozoa</taxon>
        <taxon>Arthropoda</taxon>
        <taxon>Hexapoda</taxon>
        <taxon>Insecta</taxon>
        <taxon>Pterygota</taxon>
        <taxon>Neoptera</taxon>
        <taxon>Endopterygota</taxon>
        <taxon>Coleoptera</taxon>
        <taxon>Polyphaga</taxon>
        <taxon>Elateriformia</taxon>
        <taxon>Elateroidea</taxon>
        <taxon>Lampyridae</taxon>
        <taxon>Luciolinae</taxon>
        <taxon>Aquatica</taxon>
    </lineage>
</organism>